<dbReference type="Proteomes" id="UP000809910">
    <property type="component" value="Unassembled WGS sequence"/>
</dbReference>
<gene>
    <name evidence="3" type="ORF">I5282_14115</name>
</gene>
<dbReference type="EMBL" id="JADWVN010000026">
    <property type="protein sequence ID" value="MBL7527698.1"/>
    <property type="molecule type" value="Genomic_DNA"/>
</dbReference>
<feature type="region of interest" description="Disordered" evidence="1">
    <location>
        <begin position="21"/>
        <end position="40"/>
    </location>
</feature>
<dbReference type="InterPro" id="IPR028057">
    <property type="entry name" value="DrrA_P4M"/>
</dbReference>
<keyword evidence="4" id="KW-1185">Reference proteome</keyword>
<protein>
    <recommendedName>
        <fullName evidence="2">DrrA phosphatidylinositol 4-phosphate binding domain-containing protein</fullName>
    </recommendedName>
</protein>
<evidence type="ECO:0000313" key="3">
    <source>
        <dbReference type="EMBL" id="MBL7527698.1"/>
    </source>
</evidence>
<dbReference type="InterPro" id="IPR038346">
    <property type="entry name" value="DrrA_PI4P-bd_sf"/>
</dbReference>
<dbReference type="Gene3D" id="1.20.1280.280">
    <property type="match status" value="1"/>
</dbReference>
<evidence type="ECO:0000259" key="2">
    <source>
        <dbReference type="Pfam" id="PF14860"/>
    </source>
</evidence>
<accession>A0ABS1WEC2</accession>
<reference evidence="3 4" key="1">
    <citation type="submission" date="2020-12" db="EMBL/GenBank/DDBJ databases">
        <title>WGS of Legionella: environmental sample.</title>
        <authorList>
            <person name="Cristino S."/>
            <person name="Girolamini L."/>
            <person name="Salaris S."/>
            <person name="Pascale M.R."/>
            <person name="Mazzotta M."/>
            <person name="Orsini M."/>
            <person name="Grottola A."/>
        </authorList>
    </citation>
    <scope>NUCLEOTIDE SEQUENCE [LARGE SCALE GENOMIC DNA]</scope>
    <source>
        <strain evidence="3 4">30cs62</strain>
    </source>
</reference>
<evidence type="ECO:0000256" key="1">
    <source>
        <dbReference type="SAM" id="MobiDB-lite"/>
    </source>
</evidence>
<dbReference type="RefSeq" id="WP_203108802.1">
    <property type="nucleotide sequence ID" value="NZ_JADOBG010000010.1"/>
</dbReference>
<name>A0ABS1WEC2_9GAMM</name>
<organism evidence="3 4">
    <name type="scientific">Legionella bononiensis</name>
    <dbReference type="NCBI Taxonomy" id="2793102"/>
    <lineage>
        <taxon>Bacteria</taxon>
        <taxon>Pseudomonadati</taxon>
        <taxon>Pseudomonadota</taxon>
        <taxon>Gammaproteobacteria</taxon>
        <taxon>Legionellales</taxon>
        <taxon>Legionellaceae</taxon>
        <taxon>Legionella</taxon>
    </lineage>
</organism>
<dbReference type="Pfam" id="PF14860">
    <property type="entry name" value="DrrA_P4M"/>
    <property type="match status" value="1"/>
</dbReference>
<sequence>MARKKLVIQDKAVIARMSGKNPVGEARKATDPIPTAPMTDNERKDMAERLELSLYELMDDAENTYQANCHFPETTDVDPDYITRLSTNEFFFYTKEPLTLEEFEALQNKIATKAKTLSPGVQLILGSFAVKTEDDKVMNVTPHITCGKSPNVQLIVKNYTSSIDVRYKIPDGKGDINTLPVLDKSKPSSPMPRIMINGMAKEFTFNNIVHSKTPGGSPFVTAIDICLDHARGVAKSNYAALVKKKPELLRQPISHVVVSNSIAIDAKQCIGSNVMHVDPYDSPVECKKNSSQQSGLARKLPFGKDEYKIFEVARAYLEQVINTYAYKTTEPSNGRDHKSYTVSLDKIKFQKSDTSIEFQNFKNKYQAYKGDQLKTQILEDLKSRIQDASTKQELKDLKEELKTSYEGDVLKTGQGWFTQTFGLKTSSMKALEHMIEQQEEFLSLTEVKPSG</sequence>
<proteinExistence type="predicted"/>
<evidence type="ECO:0000313" key="4">
    <source>
        <dbReference type="Proteomes" id="UP000809910"/>
    </source>
</evidence>
<comment type="caution">
    <text evidence="3">The sequence shown here is derived from an EMBL/GenBank/DDBJ whole genome shotgun (WGS) entry which is preliminary data.</text>
</comment>
<feature type="domain" description="DrrA phosphatidylinositol 4-phosphate binding" evidence="2">
    <location>
        <begin position="354"/>
        <end position="443"/>
    </location>
</feature>